<keyword evidence="6 8" id="KW-0472">Membrane</keyword>
<keyword evidence="5 8" id="KW-1133">Transmembrane helix</keyword>
<evidence type="ECO:0000256" key="8">
    <source>
        <dbReference type="SAM" id="Phobius"/>
    </source>
</evidence>
<evidence type="ECO:0000313" key="9">
    <source>
        <dbReference type="EMBL" id="OTF75611.1"/>
    </source>
</evidence>
<keyword evidence="10" id="KW-1185">Reference proteome</keyword>
<organism evidence="9 10">
    <name type="scientific">Euroglyphus maynei</name>
    <name type="common">Mayne's house dust mite</name>
    <dbReference type="NCBI Taxonomy" id="6958"/>
    <lineage>
        <taxon>Eukaryota</taxon>
        <taxon>Metazoa</taxon>
        <taxon>Ecdysozoa</taxon>
        <taxon>Arthropoda</taxon>
        <taxon>Chelicerata</taxon>
        <taxon>Arachnida</taxon>
        <taxon>Acari</taxon>
        <taxon>Acariformes</taxon>
        <taxon>Sarcoptiformes</taxon>
        <taxon>Astigmata</taxon>
        <taxon>Psoroptidia</taxon>
        <taxon>Analgoidea</taxon>
        <taxon>Pyroglyphidae</taxon>
        <taxon>Pyroglyphinae</taxon>
        <taxon>Euroglyphus</taxon>
    </lineage>
</organism>
<dbReference type="InterPro" id="IPR036259">
    <property type="entry name" value="MFS_trans_sf"/>
</dbReference>
<dbReference type="SUPFAM" id="SSF103473">
    <property type="entry name" value="MFS general substrate transporter"/>
    <property type="match status" value="1"/>
</dbReference>
<feature type="transmembrane region" description="Helical" evidence="8">
    <location>
        <begin position="39"/>
        <end position="59"/>
    </location>
</feature>
<keyword evidence="7" id="KW-0458">Lysosome</keyword>
<evidence type="ECO:0000256" key="7">
    <source>
        <dbReference type="ARBA" id="ARBA00023228"/>
    </source>
</evidence>
<evidence type="ECO:0000256" key="2">
    <source>
        <dbReference type="ARBA" id="ARBA00008335"/>
    </source>
</evidence>
<name>A0A1Y3B467_EURMA</name>
<dbReference type="EMBL" id="MUJZ01041065">
    <property type="protein sequence ID" value="OTF75611.1"/>
    <property type="molecule type" value="Genomic_DNA"/>
</dbReference>
<evidence type="ECO:0000256" key="3">
    <source>
        <dbReference type="ARBA" id="ARBA00022448"/>
    </source>
</evidence>
<evidence type="ECO:0000256" key="1">
    <source>
        <dbReference type="ARBA" id="ARBA00004155"/>
    </source>
</evidence>
<evidence type="ECO:0000256" key="4">
    <source>
        <dbReference type="ARBA" id="ARBA00022692"/>
    </source>
</evidence>
<dbReference type="OrthoDB" id="424834at2759"/>
<keyword evidence="4 8" id="KW-0812">Transmembrane</keyword>
<evidence type="ECO:0000256" key="6">
    <source>
        <dbReference type="ARBA" id="ARBA00023136"/>
    </source>
</evidence>
<comment type="similarity">
    <text evidence="2">Belongs to the major facilitator superfamily.</text>
</comment>
<dbReference type="PANTHER" id="PTHR23512">
    <property type="entry name" value="MAJOR FACILITATOR SUPERFAMILY DOMAIN-CONTAINING PROTEIN 1"/>
    <property type="match status" value="1"/>
</dbReference>
<dbReference type="Gene3D" id="1.20.1250.20">
    <property type="entry name" value="MFS general substrate transporter like domains"/>
    <property type="match status" value="1"/>
</dbReference>
<proteinExistence type="inferred from homology"/>
<feature type="transmembrane region" description="Helical" evidence="8">
    <location>
        <begin position="66"/>
        <end position="89"/>
    </location>
</feature>
<reference evidence="9 10" key="1">
    <citation type="submission" date="2017-03" db="EMBL/GenBank/DDBJ databases">
        <title>Genome Survey of Euroglyphus maynei.</title>
        <authorList>
            <person name="Arlian L.G."/>
            <person name="Morgan M.S."/>
            <person name="Rider S.D."/>
        </authorList>
    </citation>
    <scope>NUCLEOTIDE SEQUENCE [LARGE SCALE GENOMIC DNA]</scope>
    <source>
        <strain evidence="9">Arlian Lab</strain>
        <tissue evidence="9">Whole body</tissue>
    </source>
</reference>
<evidence type="ECO:0008006" key="11">
    <source>
        <dbReference type="Google" id="ProtNLM"/>
    </source>
</evidence>
<dbReference type="GO" id="GO:0005765">
    <property type="term" value="C:lysosomal membrane"/>
    <property type="evidence" value="ECO:0007669"/>
    <property type="project" value="UniProtKB-SubCell"/>
</dbReference>
<comment type="subcellular location">
    <subcellularLocation>
        <location evidence="1">Lysosome membrane</location>
        <topology evidence="1">Multi-pass membrane protein</topology>
    </subcellularLocation>
</comment>
<dbReference type="InterPro" id="IPR052187">
    <property type="entry name" value="MFSD1"/>
</dbReference>
<evidence type="ECO:0000256" key="5">
    <source>
        <dbReference type="ARBA" id="ARBA00022989"/>
    </source>
</evidence>
<sequence>MCFLGFGSYYCYDNPGALQQQIITDMKIDVSSFSQLYSWYSWPQTILCFFGGFLIDRFFGIRFGAIIFATIIFFGQLIFAAGALLNHFWLMNFGRFM</sequence>
<comment type="caution">
    <text evidence="9">The sequence shown here is derived from an EMBL/GenBank/DDBJ whole genome shotgun (WGS) entry which is preliminary data.</text>
</comment>
<gene>
    <name evidence="9" type="ORF">BLA29_010956</name>
</gene>
<accession>A0A1Y3B467</accession>
<evidence type="ECO:0000313" key="10">
    <source>
        <dbReference type="Proteomes" id="UP000194236"/>
    </source>
</evidence>
<keyword evidence="3" id="KW-0813">Transport</keyword>
<protein>
    <recommendedName>
        <fullName evidence="11">Major facilitator superfamily (MFS) profile domain-containing protein</fullName>
    </recommendedName>
</protein>
<dbReference type="Proteomes" id="UP000194236">
    <property type="component" value="Unassembled WGS sequence"/>
</dbReference>
<dbReference type="PANTHER" id="PTHR23512:SF3">
    <property type="entry name" value="MAJOR FACILITATOR SUPERFAMILY DOMAIN-CONTAINING PROTEIN 1"/>
    <property type="match status" value="1"/>
</dbReference>
<dbReference type="AlphaFoldDB" id="A0A1Y3B467"/>